<keyword evidence="3" id="KW-1185">Reference proteome</keyword>
<gene>
    <name evidence="4" type="primary">LOC116943857</name>
</gene>
<organism evidence="3 4">
    <name type="scientific">Petromyzon marinus</name>
    <name type="common">Sea lamprey</name>
    <dbReference type="NCBI Taxonomy" id="7757"/>
    <lineage>
        <taxon>Eukaryota</taxon>
        <taxon>Metazoa</taxon>
        <taxon>Chordata</taxon>
        <taxon>Craniata</taxon>
        <taxon>Vertebrata</taxon>
        <taxon>Cyclostomata</taxon>
        <taxon>Hyperoartia</taxon>
        <taxon>Petromyzontiformes</taxon>
        <taxon>Petromyzontidae</taxon>
        <taxon>Petromyzon</taxon>
    </lineage>
</organism>
<sequence length="144" mass="15128">MFFFLMLGAALIVIFWSRLRGSVWPPVPDPGEVVRRLLKEVGTVIDSPTQGTTHDKGGSMGTVTGKAAVPEAQPLVVVVTSPDPEQTQLDPDPAQCDPAPRTPAEAPPEPPGPQCLLPSAPSSAPSTWTPGPLLTPGIDYISLE</sequence>
<accession>A0AAJ7T894</accession>
<feature type="compositionally biased region" description="Low complexity" evidence="1">
    <location>
        <begin position="118"/>
        <end position="130"/>
    </location>
</feature>
<feature type="signal peptide" evidence="2">
    <location>
        <begin position="1"/>
        <end position="21"/>
    </location>
</feature>
<evidence type="ECO:0000256" key="1">
    <source>
        <dbReference type="SAM" id="MobiDB-lite"/>
    </source>
</evidence>
<feature type="chain" id="PRO_5042477127" evidence="2">
    <location>
        <begin position="22"/>
        <end position="144"/>
    </location>
</feature>
<reference evidence="4" key="1">
    <citation type="submission" date="2025-08" db="UniProtKB">
        <authorList>
            <consortium name="RefSeq"/>
        </authorList>
    </citation>
    <scope>IDENTIFICATION</scope>
    <source>
        <tissue evidence="4">Sperm</tissue>
    </source>
</reference>
<evidence type="ECO:0000256" key="2">
    <source>
        <dbReference type="SAM" id="SignalP"/>
    </source>
</evidence>
<protein>
    <submittedName>
        <fullName evidence="4">Translation initiation factor IF-2-like isoform X2</fullName>
    </submittedName>
</protein>
<dbReference type="AlphaFoldDB" id="A0AAJ7T894"/>
<name>A0AAJ7T894_PETMA</name>
<evidence type="ECO:0000313" key="3">
    <source>
        <dbReference type="Proteomes" id="UP001318040"/>
    </source>
</evidence>
<evidence type="ECO:0000313" key="4">
    <source>
        <dbReference type="RefSeq" id="XP_032813024.1"/>
    </source>
</evidence>
<dbReference type="RefSeq" id="XP_032813024.1">
    <property type="nucleotide sequence ID" value="XM_032957133.1"/>
</dbReference>
<proteinExistence type="predicted"/>
<dbReference type="Proteomes" id="UP001318040">
    <property type="component" value="Chromosome 1"/>
</dbReference>
<feature type="region of interest" description="Disordered" evidence="1">
    <location>
        <begin position="81"/>
        <end position="144"/>
    </location>
</feature>
<keyword evidence="2" id="KW-0732">Signal</keyword>